<keyword evidence="2 4" id="KW-0689">Ribosomal protein</keyword>
<evidence type="ECO:0000256" key="2">
    <source>
        <dbReference type="ARBA" id="ARBA00022980"/>
    </source>
</evidence>
<dbReference type="HAMAP" id="MF_01365_B">
    <property type="entry name" value="Ribosomal_uL6_B"/>
    <property type="match status" value="1"/>
</dbReference>
<dbReference type="InterPro" id="IPR036789">
    <property type="entry name" value="Ribosomal_uL6-like_a/b-dom_sf"/>
</dbReference>
<dbReference type="PRINTS" id="PR00059">
    <property type="entry name" value="RIBOSOMALL6"/>
</dbReference>
<dbReference type="PROSITE" id="PS00525">
    <property type="entry name" value="RIBOSOMAL_L6_1"/>
    <property type="match status" value="1"/>
</dbReference>
<dbReference type="GO" id="GO:0003735">
    <property type="term" value="F:structural constituent of ribosome"/>
    <property type="evidence" value="ECO:0007669"/>
    <property type="project" value="UniProtKB-UniRule"/>
</dbReference>
<dbReference type="PIRSF" id="PIRSF002162">
    <property type="entry name" value="Ribosomal_L6"/>
    <property type="match status" value="1"/>
</dbReference>
<name>A0A1G1YX30_9BACT</name>
<dbReference type="InterPro" id="IPR000702">
    <property type="entry name" value="Ribosomal_uL6-like"/>
</dbReference>
<evidence type="ECO:0000259" key="7">
    <source>
        <dbReference type="Pfam" id="PF00347"/>
    </source>
</evidence>
<comment type="similarity">
    <text evidence="1 4 5">Belongs to the universal ribosomal protein uL6 family.</text>
</comment>
<keyword evidence="4 6" id="KW-0694">RNA-binding</keyword>
<dbReference type="Gene3D" id="3.90.930.12">
    <property type="entry name" value="Ribosomal protein L6, alpha-beta domain"/>
    <property type="match status" value="2"/>
</dbReference>
<dbReference type="GO" id="GO:0022625">
    <property type="term" value="C:cytosolic large ribosomal subunit"/>
    <property type="evidence" value="ECO:0007669"/>
    <property type="project" value="UniProtKB-UniRule"/>
</dbReference>
<evidence type="ECO:0000256" key="1">
    <source>
        <dbReference type="ARBA" id="ARBA00009356"/>
    </source>
</evidence>
<dbReference type="GO" id="GO:0002181">
    <property type="term" value="P:cytoplasmic translation"/>
    <property type="evidence" value="ECO:0007669"/>
    <property type="project" value="TreeGrafter"/>
</dbReference>
<dbReference type="InterPro" id="IPR019906">
    <property type="entry name" value="Ribosomal_uL6_bac-type"/>
</dbReference>
<dbReference type="InterPro" id="IPR020040">
    <property type="entry name" value="Ribosomal_uL6_a/b-dom"/>
</dbReference>
<comment type="subunit">
    <text evidence="4">Part of the 50S ribosomal subunit.</text>
</comment>
<evidence type="ECO:0000256" key="3">
    <source>
        <dbReference type="ARBA" id="ARBA00023274"/>
    </source>
</evidence>
<feature type="domain" description="Large ribosomal subunit protein uL6 alpha-beta" evidence="7">
    <location>
        <begin position="13"/>
        <end position="81"/>
    </location>
</feature>
<organism evidence="8 9">
    <name type="scientific">Candidatus Colwellbacteria bacterium GWA2_46_10</name>
    <dbReference type="NCBI Taxonomy" id="1797684"/>
    <lineage>
        <taxon>Bacteria</taxon>
        <taxon>Candidatus Colwelliibacteriota</taxon>
    </lineage>
</organism>
<keyword evidence="3 4" id="KW-0687">Ribonucleoprotein</keyword>
<keyword evidence="4 6" id="KW-0699">rRNA-binding</keyword>
<dbReference type="EMBL" id="MHIS01000003">
    <property type="protein sequence ID" value="OGY56933.1"/>
    <property type="molecule type" value="Genomic_DNA"/>
</dbReference>
<reference evidence="8 9" key="1">
    <citation type="journal article" date="2016" name="Nat. Commun.">
        <title>Thousands of microbial genomes shed light on interconnected biogeochemical processes in an aquifer system.</title>
        <authorList>
            <person name="Anantharaman K."/>
            <person name="Brown C.T."/>
            <person name="Hug L.A."/>
            <person name="Sharon I."/>
            <person name="Castelle C.J."/>
            <person name="Probst A.J."/>
            <person name="Thomas B.C."/>
            <person name="Singh A."/>
            <person name="Wilkins M.J."/>
            <person name="Karaoz U."/>
            <person name="Brodie E.L."/>
            <person name="Williams K.H."/>
            <person name="Hubbard S.S."/>
            <person name="Banfield J.F."/>
        </authorList>
    </citation>
    <scope>NUCLEOTIDE SEQUENCE [LARGE SCALE GENOMIC DNA]</scope>
</reference>
<comment type="caution">
    <text evidence="8">The sequence shown here is derived from an EMBL/GenBank/DDBJ whole genome shotgun (WGS) entry which is preliminary data.</text>
</comment>
<dbReference type="GO" id="GO:0019843">
    <property type="term" value="F:rRNA binding"/>
    <property type="evidence" value="ECO:0007669"/>
    <property type="project" value="UniProtKB-UniRule"/>
</dbReference>
<dbReference type="AlphaFoldDB" id="A0A1G1YX30"/>
<evidence type="ECO:0000313" key="8">
    <source>
        <dbReference type="EMBL" id="OGY56933.1"/>
    </source>
</evidence>
<protein>
    <recommendedName>
        <fullName evidence="4">Large ribosomal subunit protein uL6</fullName>
    </recommendedName>
</protein>
<dbReference type="PANTHER" id="PTHR11655:SF14">
    <property type="entry name" value="LARGE RIBOSOMAL SUBUNIT PROTEIN UL6M"/>
    <property type="match status" value="1"/>
</dbReference>
<feature type="domain" description="Large ribosomal subunit protein uL6 alpha-beta" evidence="7">
    <location>
        <begin position="91"/>
        <end position="163"/>
    </location>
</feature>
<sequence length="181" mass="19402">MSKIGKKPVNILEGVTVEIKEDHLEVKGPKATLTVPMLPGIAVEIKEGQVFFTAKNDAKQTISNWGTARALTENAVIGSKEGYTKTLLIEGVGYRAAMEGDTIVLNLGFSHPIKYAMPEGISAVVDANKITISGADKGLVGEVTASIRKYRKPEPYKGKGIRYENEVVKRKAGKKAGTTSA</sequence>
<dbReference type="InterPro" id="IPR002358">
    <property type="entry name" value="Ribosomal_uL6_CS"/>
</dbReference>
<dbReference type="Pfam" id="PF00347">
    <property type="entry name" value="Ribosomal_L6"/>
    <property type="match status" value="2"/>
</dbReference>
<dbReference type="PANTHER" id="PTHR11655">
    <property type="entry name" value="60S/50S RIBOSOMAL PROTEIN L6/L9"/>
    <property type="match status" value="1"/>
</dbReference>
<evidence type="ECO:0000256" key="5">
    <source>
        <dbReference type="RuleBase" id="RU003869"/>
    </source>
</evidence>
<comment type="function">
    <text evidence="4 6">This protein binds to the 23S rRNA, and is important in its secondary structure. It is located near the subunit interface in the base of the L7/L12 stalk, and near the tRNA binding site of the peptidyltransferase center.</text>
</comment>
<gene>
    <name evidence="4" type="primary">rplF</name>
    <name evidence="8" type="ORF">A2119_02290</name>
</gene>
<dbReference type="FunFam" id="3.90.930.12:FF:000001">
    <property type="entry name" value="50S ribosomal protein L6"/>
    <property type="match status" value="1"/>
</dbReference>
<evidence type="ECO:0000256" key="6">
    <source>
        <dbReference type="RuleBase" id="RU003870"/>
    </source>
</evidence>
<evidence type="ECO:0000256" key="4">
    <source>
        <dbReference type="HAMAP-Rule" id="MF_01365"/>
    </source>
</evidence>
<proteinExistence type="inferred from homology"/>
<accession>A0A1G1YX30</accession>
<evidence type="ECO:0000313" key="9">
    <source>
        <dbReference type="Proteomes" id="UP000178179"/>
    </source>
</evidence>
<dbReference type="NCBIfam" id="TIGR03654">
    <property type="entry name" value="L6_bact"/>
    <property type="match status" value="1"/>
</dbReference>
<dbReference type="Proteomes" id="UP000178179">
    <property type="component" value="Unassembled WGS sequence"/>
</dbReference>
<dbReference type="SUPFAM" id="SSF56053">
    <property type="entry name" value="Ribosomal protein L6"/>
    <property type="match status" value="2"/>
</dbReference>